<reference evidence="4" key="1">
    <citation type="journal article" date="2019" name="Int. J. Syst. Evol. Microbiol.">
        <title>The Global Catalogue of Microorganisms (GCM) 10K type strain sequencing project: providing services to taxonomists for standard genome sequencing and annotation.</title>
        <authorList>
            <consortium name="The Broad Institute Genomics Platform"/>
            <consortium name="The Broad Institute Genome Sequencing Center for Infectious Disease"/>
            <person name="Wu L."/>
            <person name="Ma J."/>
        </authorList>
    </citation>
    <scope>NUCLEOTIDE SEQUENCE [LARGE SCALE GENOMIC DNA]</scope>
    <source>
        <strain evidence="4">JCM 17705</strain>
    </source>
</reference>
<organism evidence="3 4">
    <name type="scientific">Mucilaginibacter gynuensis</name>
    <dbReference type="NCBI Taxonomy" id="1302236"/>
    <lineage>
        <taxon>Bacteria</taxon>
        <taxon>Pseudomonadati</taxon>
        <taxon>Bacteroidota</taxon>
        <taxon>Sphingobacteriia</taxon>
        <taxon>Sphingobacteriales</taxon>
        <taxon>Sphingobacteriaceae</taxon>
        <taxon>Mucilaginibacter</taxon>
    </lineage>
</organism>
<evidence type="ECO:0000259" key="2">
    <source>
        <dbReference type="SMART" id="SM00100"/>
    </source>
</evidence>
<dbReference type="SMART" id="SM00100">
    <property type="entry name" value="cNMP"/>
    <property type="match status" value="1"/>
</dbReference>
<sequence>MFKNNVNDAQSKAPHPDPSRSREQLVAFFGAYIPLKRSEKEAIGEKFTQKTIKRRQFILQPGDLCKHYTFVVSGCFRLYGVSVDGVEHNLQFAAENDWIADIGSFHRDYESQLYLEALEPSVILQVTKPDLIQLYHHYPKIDRILRVVIEDKFVELQTRVLQNIGSTTEERYLGFQAQYPALSNRLSGIQIASYLGITPEFLSKLRKNLVKK</sequence>
<dbReference type="RefSeq" id="WP_345211980.1">
    <property type="nucleotide sequence ID" value="NZ_BAABFT010000007.1"/>
</dbReference>
<name>A0ABP8GMX5_9SPHI</name>
<dbReference type="InterPro" id="IPR018490">
    <property type="entry name" value="cNMP-bd_dom_sf"/>
</dbReference>
<dbReference type="SUPFAM" id="SSF51206">
    <property type="entry name" value="cAMP-binding domain-like"/>
    <property type="match status" value="1"/>
</dbReference>
<dbReference type="CDD" id="cd00038">
    <property type="entry name" value="CAP_ED"/>
    <property type="match status" value="1"/>
</dbReference>
<dbReference type="EMBL" id="BAABFT010000007">
    <property type="protein sequence ID" value="GAA4327194.1"/>
    <property type="molecule type" value="Genomic_DNA"/>
</dbReference>
<protein>
    <submittedName>
        <fullName evidence="3">Crp/Fnr family transcriptional regulator</fullName>
    </submittedName>
</protein>
<dbReference type="InterPro" id="IPR000595">
    <property type="entry name" value="cNMP-bd_dom"/>
</dbReference>
<proteinExistence type="predicted"/>
<feature type="compositionally biased region" description="Polar residues" evidence="1">
    <location>
        <begin position="1"/>
        <end position="10"/>
    </location>
</feature>
<dbReference type="Pfam" id="PF00027">
    <property type="entry name" value="cNMP_binding"/>
    <property type="match status" value="1"/>
</dbReference>
<dbReference type="Gene3D" id="2.60.120.10">
    <property type="entry name" value="Jelly Rolls"/>
    <property type="match status" value="1"/>
</dbReference>
<dbReference type="Proteomes" id="UP001500582">
    <property type="component" value="Unassembled WGS sequence"/>
</dbReference>
<keyword evidence="4" id="KW-1185">Reference proteome</keyword>
<evidence type="ECO:0000313" key="4">
    <source>
        <dbReference type="Proteomes" id="UP001500582"/>
    </source>
</evidence>
<feature type="region of interest" description="Disordered" evidence="1">
    <location>
        <begin position="1"/>
        <end position="21"/>
    </location>
</feature>
<comment type="caution">
    <text evidence="3">The sequence shown here is derived from an EMBL/GenBank/DDBJ whole genome shotgun (WGS) entry which is preliminary data.</text>
</comment>
<evidence type="ECO:0000313" key="3">
    <source>
        <dbReference type="EMBL" id="GAA4327194.1"/>
    </source>
</evidence>
<feature type="domain" description="Cyclic nucleotide-binding" evidence="2">
    <location>
        <begin position="28"/>
        <end position="150"/>
    </location>
</feature>
<accession>A0ABP8GMX5</accession>
<evidence type="ECO:0000256" key="1">
    <source>
        <dbReference type="SAM" id="MobiDB-lite"/>
    </source>
</evidence>
<dbReference type="InterPro" id="IPR014710">
    <property type="entry name" value="RmlC-like_jellyroll"/>
</dbReference>
<gene>
    <name evidence="3" type="ORF">GCM10023149_30470</name>
</gene>